<dbReference type="NCBIfam" id="NF004624">
    <property type="entry name" value="PRK05964.1"/>
    <property type="match status" value="1"/>
</dbReference>
<dbReference type="InterPro" id="IPR015422">
    <property type="entry name" value="PyrdxlP-dep_Trfase_small"/>
</dbReference>
<keyword evidence="3 9" id="KW-0032">Aminotransferase</keyword>
<dbReference type="OrthoDB" id="5288905at2"/>
<dbReference type="SUPFAM" id="SSF53383">
    <property type="entry name" value="PLP-dependent transferases"/>
    <property type="match status" value="1"/>
</dbReference>
<gene>
    <name evidence="9" type="primary">bioA</name>
    <name evidence="10" type="ORF">Ga0061068_10319</name>
</gene>
<evidence type="ECO:0000256" key="6">
    <source>
        <dbReference type="ARBA" id="ARBA00022756"/>
    </source>
</evidence>
<comment type="subcellular location">
    <subcellularLocation>
        <location evidence="9">Cytoplasm</location>
    </subcellularLocation>
</comment>
<feature type="site" description="Participates in the substrate recognition with KAPA and in a stacking interaction with the adenine ring of SAM" evidence="9">
    <location>
        <position position="26"/>
    </location>
</feature>
<dbReference type="PROSITE" id="PS00600">
    <property type="entry name" value="AA_TRANSFER_CLASS_3"/>
    <property type="match status" value="1"/>
</dbReference>
<feature type="binding site" evidence="9">
    <location>
        <position position="262"/>
    </location>
    <ligand>
        <name>pyridoxal 5'-phosphate</name>
        <dbReference type="ChEBI" id="CHEBI:597326"/>
    </ligand>
</feature>
<feature type="binding site" evidence="9">
    <location>
        <begin position="129"/>
        <end position="130"/>
    </location>
    <ligand>
        <name>pyridoxal 5'-phosphate</name>
        <dbReference type="ChEBI" id="CHEBI:597326"/>
    </ligand>
</feature>
<keyword evidence="7 9" id="KW-0663">Pyridoxal phosphate</keyword>
<dbReference type="InterPro" id="IPR015421">
    <property type="entry name" value="PyrdxlP-dep_Trfase_major"/>
</dbReference>
<feature type="binding site" evidence="9">
    <location>
        <begin position="326"/>
        <end position="327"/>
    </location>
    <ligand>
        <name>pyridoxal 5'-phosphate</name>
        <dbReference type="ChEBI" id="CHEBI:597326"/>
    </ligand>
</feature>
<dbReference type="GO" id="GO:0005737">
    <property type="term" value="C:cytoplasm"/>
    <property type="evidence" value="ECO:0007669"/>
    <property type="project" value="UniProtKB-SubCell"/>
</dbReference>
<reference evidence="11" key="1">
    <citation type="submission" date="2015-08" db="EMBL/GenBank/DDBJ databases">
        <authorList>
            <person name="Babu N.S."/>
            <person name="Beckwith C.J."/>
            <person name="Beseler K.G."/>
            <person name="Brison A."/>
            <person name="Carone J.V."/>
            <person name="Caskin T.P."/>
            <person name="Diamond M."/>
            <person name="Durham M.E."/>
            <person name="Foxe J.M."/>
            <person name="Go M."/>
            <person name="Henderson B.A."/>
            <person name="Jones I.B."/>
            <person name="McGettigan J.A."/>
            <person name="Micheletti S.J."/>
            <person name="Nasrallah M.E."/>
            <person name="Ortiz D."/>
            <person name="Piller C.R."/>
            <person name="Privatt S.R."/>
            <person name="Schneider S.L."/>
            <person name="Sharp S."/>
            <person name="Smith T.C."/>
            <person name="Stanton J.D."/>
            <person name="Ullery H.E."/>
            <person name="Wilson R.J."/>
            <person name="Serrano M.G."/>
            <person name="Buck G."/>
            <person name="Lee V."/>
            <person name="Wang Y."/>
            <person name="Carvalho R."/>
            <person name="Voegtly L."/>
            <person name="Shi R."/>
            <person name="Duckworth R."/>
            <person name="Johnson A."/>
            <person name="Loviza R."/>
            <person name="Walstead R."/>
            <person name="Shah Z."/>
            <person name="Kiflezghi M."/>
            <person name="Wade K."/>
            <person name="Ball S.L."/>
            <person name="Bradley K.W."/>
            <person name="Asai D.J."/>
            <person name="Bowman C.A."/>
            <person name="Russell D.A."/>
            <person name="Pope W.H."/>
            <person name="Jacobs-Sera D."/>
            <person name="Hendrix R.W."/>
            <person name="Hatfull G.F."/>
        </authorList>
    </citation>
    <scope>NUCLEOTIDE SEQUENCE [LARGE SCALE GENOMIC DNA]</scope>
    <source>
        <strain evidence="11">JCM 19170</strain>
    </source>
</reference>
<dbReference type="Gene3D" id="3.90.1150.10">
    <property type="entry name" value="Aspartate Aminotransferase, domain 1"/>
    <property type="match status" value="1"/>
</dbReference>
<dbReference type="Gene3D" id="3.40.640.10">
    <property type="entry name" value="Type I PLP-dependent aspartate aminotransferase-like (Major domain)"/>
    <property type="match status" value="1"/>
</dbReference>
<dbReference type="PANTHER" id="PTHR42684">
    <property type="entry name" value="ADENOSYLMETHIONINE-8-AMINO-7-OXONONANOATE AMINOTRANSFERASE"/>
    <property type="match status" value="1"/>
</dbReference>
<comment type="function">
    <text evidence="9">Catalyzes the transfer of the alpha-amino group from S-adenosyl-L-methionine (SAM) to 7-keto-8-aminopelargonic acid (KAPA) to form 7,8-diaminopelargonic acid (DAPA). It is the only aminotransferase known to utilize SAM as an amino donor.</text>
</comment>
<evidence type="ECO:0000313" key="11">
    <source>
        <dbReference type="Proteomes" id="UP000182108"/>
    </source>
</evidence>
<dbReference type="Proteomes" id="UP000182108">
    <property type="component" value="Unassembled WGS sequence"/>
</dbReference>
<dbReference type="Pfam" id="PF00202">
    <property type="entry name" value="Aminotran_3"/>
    <property type="match status" value="1"/>
</dbReference>
<feature type="binding site" evidence="9">
    <location>
        <position position="411"/>
    </location>
    <ligand>
        <name>substrate</name>
    </ligand>
</feature>
<sequence>MEAPSFFAKEAGQWERRSLEAVWHPCTQMQRHLPAGDPNALPLLPVARAAGPWLYGFDGRAYYDAISSWWTTLFGHRHPPIIAAIKEQLDTLDHVLLAGCTHAAAVELAERLRALTGGQLGHAFFASDGASATEIALKMAAHYARNRGFPCKTGFVCFAGGYHGETIGALGVTDVPLFRQAYEPLLRPATILPCPDARLGPPALERAVCALRSHLQAHAEEVAAVIVEPMVQCAGGMIMHSPEFLRCVRRLCDEYGVLLIFDEIAVGCGRTGRLFAHEHAGVRPDLLCLSKGITGGTLPLAVVLTTDEVFEAFLDERIERGFLHSHSYTGNPLACRAACATLALLEEPGIPERLEALGAAFERALAPIAAQHGAAHLRRCGTLVAFDLPKAAEDFPRRAAVAALEHGLLLRPLGRTVYVMPPYETRPEEVDFACEAIVRTLADVL</sequence>
<keyword evidence="5 9" id="KW-0949">S-adenosyl-L-methionine</keyword>
<evidence type="ECO:0000256" key="7">
    <source>
        <dbReference type="ARBA" id="ARBA00022898"/>
    </source>
</evidence>
<evidence type="ECO:0000256" key="8">
    <source>
        <dbReference type="ARBA" id="ARBA00048449"/>
    </source>
</evidence>
<dbReference type="EC" id="2.6.1.62" evidence="9"/>
<evidence type="ECO:0000313" key="10">
    <source>
        <dbReference type="EMBL" id="CUB06164.1"/>
    </source>
</evidence>
<feature type="modified residue" description="N6-(pyridoxal phosphate)lysine" evidence="9">
    <location>
        <position position="291"/>
    </location>
</feature>
<evidence type="ECO:0000256" key="3">
    <source>
        <dbReference type="ARBA" id="ARBA00022576"/>
    </source>
</evidence>
<feature type="binding site" evidence="9">
    <location>
        <position position="291"/>
    </location>
    <ligand>
        <name>substrate</name>
    </ligand>
</feature>
<dbReference type="NCBIfam" id="TIGR00508">
    <property type="entry name" value="bioA"/>
    <property type="match status" value="1"/>
</dbReference>
<protein>
    <recommendedName>
        <fullName evidence="9">Adenosylmethionine-8-amino-7-oxononanoate aminotransferase</fullName>
        <ecNumber evidence="9">2.6.1.62</ecNumber>
    </recommendedName>
    <alternativeName>
        <fullName evidence="9">7,8-diamino-pelargonic acid aminotransferase</fullName>
        <shortName evidence="9">DAPA AT</shortName>
        <shortName evidence="9">DAPA aminotransferase</shortName>
    </alternativeName>
    <alternativeName>
        <fullName evidence="9">7,8-diaminononanoate synthase</fullName>
        <shortName evidence="9">DANS</shortName>
    </alternativeName>
    <alternativeName>
        <fullName evidence="9">Diaminopelargonic acid synthase</fullName>
    </alternativeName>
</protein>
<keyword evidence="4 9" id="KW-0808">Transferase</keyword>
<dbReference type="GO" id="GO:0030170">
    <property type="term" value="F:pyridoxal phosphate binding"/>
    <property type="evidence" value="ECO:0007669"/>
    <property type="project" value="UniProtKB-UniRule"/>
</dbReference>
<dbReference type="RefSeq" id="WP_055423002.1">
    <property type="nucleotide sequence ID" value="NZ_CYHH01000003.1"/>
</dbReference>
<comment type="subunit">
    <text evidence="9">Homodimer.</text>
</comment>
<evidence type="ECO:0000256" key="9">
    <source>
        <dbReference type="HAMAP-Rule" id="MF_00834"/>
    </source>
</evidence>
<dbReference type="PIRSF" id="PIRSF000521">
    <property type="entry name" value="Transaminase_4ab_Lys_Orn"/>
    <property type="match status" value="1"/>
</dbReference>
<comment type="pathway">
    <text evidence="2 9">Cofactor biosynthesis; biotin biosynthesis; 7,8-diaminononanoate from 8-amino-7-oxononanoate (SAM route): step 1/1.</text>
</comment>
<dbReference type="AlphaFoldDB" id="A0A0K6ISY0"/>
<dbReference type="EMBL" id="CYHH01000003">
    <property type="protein sequence ID" value="CUB06164.1"/>
    <property type="molecule type" value="Genomic_DNA"/>
</dbReference>
<feature type="binding site" evidence="9">
    <location>
        <position position="325"/>
    </location>
    <ligand>
        <name>substrate</name>
    </ligand>
</feature>
<dbReference type="InterPro" id="IPR005814">
    <property type="entry name" value="Aminotrans_3"/>
</dbReference>
<feature type="binding site" evidence="9">
    <location>
        <position position="162"/>
    </location>
    <ligand>
        <name>substrate</name>
    </ligand>
</feature>
<evidence type="ECO:0000256" key="5">
    <source>
        <dbReference type="ARBA" id="ARBA00022691"/>
    </source>
</evidence>
<name>A0A0K6ISY0_9PROT</name>
<dbReference type="InterPro" id="IPR049704">
    <property type="entry name" value="Aminotrans_3_PPA_site"/>
</dbReference>
<dbReference type="GO" id="GO:0004015">
    <property type="term" value="F:adenosylmethionine-8-amino-7-oxononanoate transaminase activity"/>
    <property type="evidence" value="ECO:0007669"/>
    <property type="project" value="UniProtKB-UniRule"/>
</dbReference>
<feature type="binding site" evidence="9">
    <location>
        <position position="69"/>
    </location>
    <ligand>
        <name>substrate</name>
    </ligand>
</feature>
<dbReference type="InterPro" id="IPR015424">
    <property type="entry name" value="PyrdxlP-dep_Trfase"/>
</dbReference>
<dbReference type="FunFam" id="3.40.640.10:FF:000004">
    <property type="entry name" value="Acetylornithine aminotransferase"/>
    <property type="match status" value="1"/>
</dbReference>
<keyword evidence="6 9" id="KW-0093">Biotin biosynthesis</keyword>
<comment type="cofactor">
    <cofactor evidence="1 9">
        <name>pyridoxal 5'-phosphate</name>
        <dbReference type="ChEBI" id="CHEBI:597326"/>
    </cofactor>
</comment>
<dbReference type="HAMAP" id="MF_00834">
    <property type="entry name" value="BioA"/>
    <property type="match status" value="1"/>
</dbReference>
<keyword evidence="9" id="KW-0963">Cytoplasm</keyword>
<comment type="similarity">
    <text evidence="9">Belongs to the class-III pyridoxal-phosphate-dependent aminotransferase family. BioA subfamily.</text>
</comment>
<accession>A0A0K6ISY0</accession>
<proteinExistence type="inferred from homology"/>
<dbReference type="CDD" id="cd00610">
    <property type="entry name" value="OAT_like"/>
    <property type="match status" value="1"/>
</dbReference>
<dbReference type="PANTHER" id="PTHR42684:SF17">
    <property type="entry name" value="ADENOSYLMETHIONINE-8-AMINO-7-OXONONANOATE AMINOTRANSFERASE"/>
    <property type="match status" value="1"/>
</dbReference>
<organism evidence="10 11">
    <name type="scientific">Tepidiphilus thermophilus</name>
    <dbReference type="NCBI Taxonomy" id="876478"/>
    <lineage>
        <taxon>Bacteria</taxon>
        <taxon>Pseudomonadati</taxon>
        <taxon>Pseudomonadota</taxon>
        <taxon>Hydrogenophilia</taxon>
        <taxon>Hydrogenophilales</taxon>
        <taxon>Hydrogenophilaceae</taxon>
        <taxon>Tepidiphilus</taxon>
    </lineage>
</organism>
<dbReference type="InterPro" id="IPR005815">
    <property type="entry name" value="BioA"/>
</dbReference>
<evidence type="ECO:0000256" key="1">
    <source>
        <dbReference type="ARBA" id="ARBA00001933"/>
    </source>
</evidence>
<comment type="catalytic activity">
    <reaction evidence="8 9">
        <text>(8S)-8-amino-7-oxononanoate + S-adenosyl-L-methionine = S-adenosyl-4-methylsulfanyl-2-oxobutanoate + (7R,8S)-7,8-diammoniononanoate</text>
        <dbReference type="Rhea" id="RHEA:16861"/>
        <dbReference type="ChEBI" id="CHEBI:16490"/>
        <dbReference type="ChEBI" id="CHEBI:59789"/>
        <dbReference type="ChEBI" id="CHEBI:149468"/>
        <dbReference type="ChEBI" id="CHEBI:149469"/>
        <dbReference type="EC" id="2.6.1.62"/>
    </reaction>
</comment>
<evidence type="ECO:0000256" key="4">
    <source>
        <dbReference type="ARBA" id="ARBA00022679"/>
    </source>
</evidence>
<keyword evidence="11" id="KW-1185">Reference proteome</keyword>
<dbReference type="UniPathway" id="UPA00078">
    <property type="reaction ID" value="UER00160"/>
</dbReference>
<evidence type="ECO:0000256" key="2">
    <source>
        <dbReference type="ARBA" id="ARBA00005063"/>
    </source>
</evidence>
<dbReference type="GO" id="GO:0009102">
    <property type="term" value="P:biotin biosynthetic process"/>
    <property type="evidence" value="ECO:0007669"/>
    <property type="project" value="UniProtKB-UniRule"/>
</dbReference>